<comment type="caution">
    <text evidence="1">The sequence shown here is derived from an EMBL/GenBank/DDBJ whole genome shotgun (WGS) entry which is preliminary data.</text>
</comment>
<dbReference type="STRING" id="337451.A0A443N4W2"/>
<gene>
    <name evidence="1" type="ORF">CKAN_00184500</name>
</gene>
<reference evidence="1 2" key="1">
    <citation type="journal article" date="2019" name="Nat. Plants">
        <title>Stout camphor tree genome fills gaps in understanding of flowering plant genome evolution.</title>
        <authorList>
            <person name="Chaw S.M."/>
            <person name="Liu Y.C."/>
            <person name="Wu Y.W."/>
            <person name="Wang H.Y."/>
            <person name="Lin C.I."/>
            <person name="Wu C.S."/>
            <person name="Ke H.M."/>
            <person name="Chang L.Y."/>
            <person name="Hsu C.Y."/>
            <person name="Yang H.T."/>
            <person name="Sudianto E."/>
            <person name="Hsu M.H."/>
            <person name="Wu K.P."/>
            <person name="Wang L.N."/>
            <person name="Leebens-Mack J.H."/>
            <person name="Tsai I.J."/>
        </authorList>
    </citation>
    <scope>NUCLEOTIDE SEQUENCE [LARGE SCALE GENOMIC DNA]</scope>
    <source>
        <strain evidence="2">cv. Chaw 1501</strain>
        <tissue evidence="1">Young leaves</tissue>
    </source>
</reference>
<organism evidence="1 2">
    <name type="scientific">Cinnamomum micranthum f. kanehirae</name>
    <dbReference type="NCBI Taxonomy" id="337451"/>
    <lineage>
        <taxon>Eukaryota</taxon>
        <taxon>Viridiplantae</taxon>
        <taxon>Streptophyta</taxon>
        <taxon>Embryophyta</taxon>
        <taxon>Tracheophyta</taxon>
        <taxon>Spermatophyta</taxon>
        <taxon>Magnoliopsida</taxon>
        <taxon>Magnoliidae</taxon>
        <taxon>Laurales</taxon>
        <taxon>Lauraceae</taxon>
        <taxon>Cinnamomum</taxon>
    </lineage>
</organism>
<keyword evidence="2" id="KW-1185">Reference proteome</keyword>
<name>A0A443N4W2_9MAGN</name>
<proteinExistence type="predicted"/>
<dbReference type="EMBL" id="QPKB01000001">
    <property type="protein sequence ID" value="RWR73554.1"/>
    <property type="molecule type" value="Genomic_DNA"/>
</dbReference>
<accession>A0A443N4W2</accession>
<dbReference type="AlphaFoldDB" id="A0A443N4W2"/>
<protein>
    <submittedName>
        <fullName evidence="1">Uncharacterized protein</fullName>
    </submittedName>
</protein>
<evidence type="ECO:0000313" key="1">
    <source>
        <dbReference type="EMBL" id="RWR73554.1"/>
    </source>
</evidence>
<sequence length="137" mass="15786">MEKSMHHMAHYHSLPHELNQETQKAWAYIHLVAYWNSTLATGGAQKPHRYRLRTLVFDIAQSSFSENFHLKGWSMKLPRNLTDTLMNVTLDVAANGCVVLTDLYFYSHILLFLREAAEAYLGLIEDKSLCNTSILIF</sequence>
<evidence type="ECO:0000313" key="2">
    <source>
        <dbReference type="Proteomes" id="UP000283530"/>
    </source>
</evidence>
<dbReference type="Proteomes" id="UP000283530">
    <property type="component" value="Unassembled WGS sequence"/>
</dbReference>